<dbReference type="InterPro" id="IPR050194">
    <property type="entry name" value="Glycosyltransferase_grp1"/>
</dbReference>
<dbReference type="PANTHER" id="PTHR45947">
    <property type="entry name" value="SULFOQUINOVOSYL TRANSFERASE SQD2"/>
    <property type="match status" value="1"/>
</dbReference>
<protein>
    <recommendedName>
        <fullName evidence="1">Glycosyl transferase family 1 domain-containing protein</fullName>
    </recommendedName>
</protein>
<dbReference type="SUPFAM" id="SSF53756">
    <property type="entry name" value="UDP-Glycosyltransferase/glycogen phosphorylase"/>
    <property type="match status" value="1"/>
</dbReference>
<dbReference type="CDD" id="cd03801">
    <property type="entry name" value="GT4_PimA-like"/>
    <property type="match status" value="1"/>
</dbReference>
<dbReference type="AlphaFoldDB" id="A0A3B1ASE7"/>
<sequence>MKVTIISHTYLEPENQKNLLALNALCDVRCILPRRGPVLIFQDYEFVESPESSHIFSSFRTFYLSKGQYIFCSLTMGLFKFKPDVINIEYNPWSLMFFQVLLYRWMFNPKSKIVCTLKKNTYRCMPGVFGRVKDLIARFSMRKVDHVIAASNMVADLCKNEFSIPARNVSVCHHLGVDVSLFNPIGEKFQGDNNPQRPMVVGYCGRFDEAKGILDIIEAVRLVKQTAKRTIILKLMGCGAYDNFLDEHLRNESQRLDWLELLSPVPNADVAKFLRTLDIFVLPSRILDDHQEHDAHALLEAMASGVACIGTKSGIIPEILGGGYGYVVNPDSPHELCDAICDLINNSRDRAMLSLRGRRKAIDEFALTKIAKKKFTIFKGIVNEN</sequence>
<dbReference type="PANTHER" id="PTHR45947:SF3">
    <property type="entry name" value="SULFOQUINOVOSYL TRANSFERASE SQD2"/>
    <property type="match status" value="1"/>
</dbReference>
<proteinExistence type="predicted"/>
<dbReference type="Gene3D" id="3.40.50.2000">
    <property type="entry name" value="Glycogen Phosphorylase B"/>
    <property type="match status" value="2"/>
</dbReference>
<feature type="domain" description="Glycosyl transferase family 1" evidence="1">
    <location>
        <begin position="188"/>
        <end position="359"/>
    </location>
</feature>
<gene>
    <name evidence="2" type="ORF">MNBD_ALPHA03-2013</name>
</gene>
<reference evidence="2" key="1">
    <citation type="submission" date="2018-06" db="EMBL/GenBank/DDBJ databases">
        <authorList>
            <person name="Zhirakovskaya E."/>
        </authorList>
    </citation>
    <scope>NUCLEOTIDE SEQUENCE</scope>
</reference>
<dbReference type="EMBL" id="UOFW01000101">
    <property type="protein sequence ID" value="VAX04651.1"/>
    <property type="molecule type" value="Genomic_DNA"/>
</dbReference>
<dbReference type="Pfam" id="PF00534">
    <property type="entry name" value="Glycos_transf_1"/>
    <property type="match status" value="1"/>
</dbReference>
<organism evidence="2">
    <name type="scientific">hydrothermal vent metagenome</name>
    <dbReference type="NCBI Taxonomy" id="652676"/>
    <lineage>
        <taxon>unclassified sequences</taxon>
        <taxon>metagenomes</taxon>
        <taxon>ecological metagenomes</taxon>
    </lineage>
</organism>
<dbReference type="GO" id="GO:0016757">
    <property type="term" value="F:glycosyltransferase activity"/>
    <property type="evidence" value="ECO:0007669"/>
    <property type="project" value="InterPro"/>
</dbReference>
<evidence type="ECO:0000313" key="2">
    <source>
        <dbReference type="EMBL" id="VAX04651.1"/>
    </source>
</evidence>
<evidence type="ECO:0000259" key="1">
    <source>
        <dbReference type="Pfam" id="PF00534"/>
    </source>
</evidence>
<dbReference type="InterPro" id="IPR001296">
    <property type="entry name" value="Glyco_trans_1"/>
</dbReference>
<accession>A0A3B1ASE7</accession>
<name>A0A3B1ASE7_9ZZZZ</name>